<feature type="transmembrane region" description="Helical" evidence="1">
    <location>
        <begin position="179"/>
        <end position="198"/>
    </location>
</feature>
<sequence>MNPIKLSNSLSNGLIYTSLGAFLIIGLVAGRRSSKDLNQFIKALYSKGFLSIGLNFVAVNVGSSLFYTLPEFGTIGGFLCFYLVGEFTTVYGAFELLTDLNPTVPVIILAVVTVTYSILFDHKFLHHIMNYTLSNILIAFGGVMASLVTDYIQIVAIGVKIKIPVGAPKEVGLLTPTKISYTSLYILISALMFSSMFHQGYWQRTFSSKSNRDLRIGSYIGSVIIFILFFVVGMAGPLAAWSGLWSADSDVLGRNTFFVILATMPEWLVAITLVLVTCLGCSAADTLICSLAGSIYDLTRNKLSMVYTRVVIVVLMVPIVIMAFKSPDILQIFLLADLLSSSIVLPILIGLIPKFNFVNEFDALLGAVFGLLSNGVFGTIYLGNSYEGWKLLLLEGGLYTEDNRVLGAFLVSPIGSLIFTFTSSFLRRSYYTVRGIQIPRYERKRYSTEEIKDSTINAESI</sequence>
<dbReference type="Proteomes" id="UP000187283">
    <property type="component" value="Unassembled WGS sequence"/>
</dbReference>
<dbReference type="EMBL" id="LSSN01001204">
    <property type="protein sequence ID" value="OMJ20584.1"/>
    <property type="molecule type" value="Genomic_DNA"/>
</dbReference>
<feature type="transmembrane region" description="Helical" evidence="1">
    <location>
        <begin position="132"/>
        <end position="159"/>
    </location>
</feature>
<keyword evidence="1" id="KW-0812">Transmembrane</keyword>
<feature type="transmembrane region" description="Helical" evidence="1">
    <location>
        <begin position="49"/>
        <end position="68"/>
    </location>
</feature>
<protein>
    <recommendedName>
        <fullName evidence="4">Urea active transporter 1</fullName>
    </recommendedName>
</protein>
<comment type="caution">
    <text evidence="2">The sequence shown here is derived from an EMBL/GenBank/DDBJ whole genome shotgun (WGS) entry which is preliminary data.</text>
</comment>
<dbReference type="OrthoDB" id="6132759at2759"/>
<keyword evidence="3" id="KW-1185">Reference proteome</keyword>
<feature type="transmembrane region" description="Helical" evidence="1">
    <location>
        <begin position="306"/>
        <end position="324"/>
    </location>
</feature>
<dbReference type="Gene3D" id="1.20.1730.10">
    <property type="entry name" value="Sodium/glucose cotransporter"/>
    <property type="match status" value="1"/>
</dbReference>
<dbReference type="PANTHER" id="PTHR48086:SF10">
    <property type="entry name" value="AGR155CP"/>
    <property type="match status" value="1"/>
</dbReference>
<evidence type="ECO:0000313" key="3">
    <source>
        <dbReference type="Proteomes" id="UP000187283"/>
    </source>
</evidence>
<feature type="transmembrane region" description="Helical" evidence="1">
    <location>
        <begin position="12"/>
        <end position="29"/>
    </location>
</feature>
<feature type="transmembrane region" description="Helical" evidence="1">
    <location>
        <begin position="330"/>
        <end position="352"/>
    </location>
</feature>
<dbReference type="GO" id="GO:0005886">
    <property type="term" value="C:plasma membrane"/>
    <property type="evidence" value="ECO:0007669"/>
    <property type="project" value="TreeGrafter"/>
</dbReference>
<dbReference type="PANTHER" id="PTHR48086">
    <property type="entry name" value="SODIUM/PROLINE SYMPORTER-RELATED"/>
    <property type="match status" value="1"/>
</dbReference>
<dbReference type="GO" id="GO:0015606">
    <property type="term" value="F:spermidine transmembrane transporter activity"/>
    <property type="evidence" value="ECO:0007669"/>
    <property type="project" value="TreeGrafter"/>
</dbReference>
<dbReference type="InterPro" id="IPR038377">
    <property type="entry name" value="Na/Glc_symporter_sf"/>
</dbReference>
<evidence type="ECO:0008006" key="4">
    <source>
        <dbReference type="Google" id="ProtNLM"/>
    </source>
</evidence>
<dbReference type="AlphaFoldDB" id="A0A1R1Y1A4"/>
<keyword evidence="1" id="KW-1133">Transmembrane helix</keyword>
<feature type="transmembrane region" description="Helical" evidence="1">
    <location>
        <begin position="404"/>
        <end position="426"/>
    </location>
</feature>
<dbReference type="InterPro" id="IPR050277">
    <property type="entry name" value="Sodium:Solute_Symporter"/>
</dbReference>
<feature type="transmembrane region" description="Helical" evidence="1">
    <location>
        <begin position="267"/>
        <end position="294"/>
    </location>
</feature>
<keyword evidence="1" id="KW-0472">Membrane</keyword>
<reference evidence="2 3" key="1">
    <citation type="submission" date="2017-01" db="EMBL/GenBank/DDBJ databases">
        <authorList>
            <person name="Mah S.A."/>
            <person name="Swanson W.J."/>
            <person name="Moy G.W."/>
            <person name="Vacquier V.D."/>
        </authorList>
    </citation>
    <scope>NUCLEOTIDE SEQUENCE [LARGE SCALE GENOMIC DNA]</scope>
    <source>
        <strain evidence="2 3">GSMNP</strain>
    </source>
</reference>
<gene>
    <name evidence="2" type="ORF">AYI70_g4013</name>
</gene>
<feature type="transmembrane region" description="Helical" evidence="1">
    <location>
        <begin position="219"/>
        <end position="247"/>
    </location>
</feature>
<evidence type="ECO:0000313" key="2">
    <source>
        <dbReference type="EMBL" id="OMJ20584.1"/>
    </source>
</evidence>
<feature type="transmembrane region" description="Helical" evidence="1">
    <location>
        <begin position="75"/>
        <end position="94"/>
    </location>
</feature>
<organism evidence="2 3">
    <name type="scientific">Smittium culicis</name>
    <dbReference type="NCBI Taxonomy" id="133412"/>
    <lineage>
        <taxon>Eukaryota</taxon>
        <taxon>Fungi</taxon>
        <taxon>Fungi incertae sedis</taxon>
        <taxon>Zoopagomycota</taxon>
        <taxon>Kickxellomycotina</taxon>
        <taxon>Harpellomycetes</taxon>
        <taxon>Harpellales</taxon>
        <taxon>Legeriomycetaceae</taxon>
        <taxon>Smittium</taxon>
    </lineage>
</organism>
<accession>A0A1R1Y1A4</accession>
<dbReference type="STRING" id="133412.A0A1R1Y1A4"/>
<feature type="transmembrane region" description="Helical" evidence="1">
    <location>
        <begin position="100"/>
        <end position="120"/>
    </location>
</feature>
<proteinExistence type="predicted"/>
<evidence type="ECO:0000256" key="1">
    <source>
        <dbReference type="SAM" id="Phobius"/>
    </source>
</evidence>
<name>A0A1R1Y1A4_9FUNG</name>
<feature type="transmembrane region" description="Helical" evidence="1">
    <location>
        <begin position="364"/>
        <end position="384"/>
    </location>
</feature>